<dbReference type="OrthoDB" id="1277310at2759"/>
<dbReference type="InterPro" id="IPR001810">
    <property type="entry name" value="F-box_dom"/>
</dbReference>
<keyword evidence="3" id="KW-1185">Reference proteome</keyword>
<comment type="caution">
    <text evidence="2">The sequence shown here is derived from an EMBL/GenBank/DDBJ whole genome shotgun (WGS) entry which is preliminary data.</text>
</comment>
<dbReference type="PANTHER" id="PTHR31672">
    <property type="entry name" value="BNACNNG10540D PROTEIN"/>
    <property type="match status" value="1"/>
</dbReference>
<evidence type="ECO:0000259" key="1">
    <source>
        <dbReference type="SMART" id="SM00256"/>
    </source>
</evidence>
<dbReference type="KEGG" id="nau:109223793"/>
<dbReference type="Gene3D" id="1.20.1280.50">
    <property type="match status" value="1"/>
</dbReference>
<dbReference type="Proteomes" id="UP000187609">
    <property type="component" value="Unassembled WGS sequence"/>
</dbReference>
<dbReference type="Pfam" id="PF00646">
    <property type="entry name" value="F-box"/>
    <property type="match status" value="1"/>
</dbReference>
<dbReference type="SMART" id="SM00256">
    <property type="entry name" value="FBOX"/>
    <property type="match status" value="1"/>
</dbReference>
<dbReference type="SUPFAM" id="SSF81383">
    <property type="entry name" value="F-box domain"/>
    <property type="match status" value="1"/>
</dbReference>
<dbReference type="Gramene" id="OIT04985">
    <property type="protein sequence ID" value="OIT04985"/>
    <property type="gene ID" value="A4A49_26759"/>
</dbReference>
<accession>A0A1J6JD21</accession>
<reference evidence="2" key="1">
    <citation type="submission" date="2016-11" db="EMBL/GenBank/DDBJ databases">
        <title>The genome of Nicotiana attenuata.</title>
        <authorList>
            <person name="Xu S."/>
            <person name="Brockmoeller T."/>
            <person name="Gaquerel E."/>
            <person name="Navarro A."/>
            <person name="Kuhl H."/>
            <person name="Gase K."/>
            <person name="Ling Z."/>
            <person name="Zhou W."/>
            <person name="Kreitzer C."/>
            <person name="Stanke M."/>
            <person name="Tang H."/>
            <person name="Lyons E."/>
            <person name="Pandey P."/>
            <person name="Pandey S.P."/>
            <person name="Timmermann B."/>
            <person name="Baldwin I.T."/>
        </authorList>
    </citation>
    <scope>NUCLEOTIDE SEQUENCE [LARGE SCALE GENOMIC DNA]</scope>
    <source>
        <strain evidence="2">UT</strain>
    </source>
</reference>
<sequence length="406" mass="47583">MTTNTESYSQKELVTDHVLLRLPVKSLFRFKCVCKSWHDLIKSSSFIKKHFNSESNRLRLMVCKLGVNYKKDLGERSLDMLGERSLDMFLLNEKIFAGCIPTNQRIYRCEDVGDFGCIYGPINGIFLLEKGHYIDNVRFAWWNPATKECRLIPRIHFEVQQYFQDNNRSLGIGIDLVNQDYKVIWHRTFWDDMTCDVFPKVYAAVYSTKNDSWKFLEPEHSHLCQIFISQNCTYMNGVYYWISTSQRFCNEDNVYFIRTFDFATELFGEMTGPPIPGEHWASLMLRGGSLAAMSCDGVTKAMTANYGIWVRIGENNWIKVYTVNPPIPSHYPIGIWEYDKFLFELEQTCRLVFYDQTVKEVTSLGFHFYDLSCSSNWAISYKESLVPIKNEKPTEKDNAEYFFTKY</sequence>
<dbReference type="CDD" id="cd22157">
    <property type="entry name" value="F-box_AtFBW1-like"/>
    <property type="match status" value="1"/>
</dbReference>
<dbReference type="InterPro" id="IPR006527">
    <property type="entry name" value="F-box-assoc_dom_typ1"/>
</dbReference>
<feature type="domain" description="F-box" evidence="1">
    <location>
        <begin position="12"/>
        <end position="50"/>
    </location>
</feature>
<dbReference type="InterPro" id="IPR036047">
    <property type="entry name" value="F-box-like_dom_sf"/>
</dbReference>
<dbReference type="PANTHER" id="PTHR31672:SF13">
    <property type="entry name" value="F-BOX PROTEIN CPR30-LIKE"/>
    <property type="match status" value="1"/>
</dbReference>
<dbReference type="SMR" id="A0A1J6JD21"/>
<evidence type="ECO:0000313" key="3">
    <source>
        <dbReference type="Proteomes" id="UP000187609"/>
    </source>
</evidence>
<proteinExistence type="predicted"/>
<dbReference type="InterPro" id="IPR050796">
    <property type="entry name" value="SCF_F-box_component"/>
</dbReference>
<dbReference type="EMBL" id="MJEQ01037185">
    <property type="protein sequence ID" value="OIT04985.1"/>
    <property type="molecule type" value="Genomic_DNA"/>
</dbReference>
<protein>
    <submittedName>
        <fullName evidence="2">F-boxkelch-repeat protein</fullName>
    </submittedName>
</protein>
<organism evidence="2 3">
    <name type="scientific">Nicotiana attenuata</name>
    <name type="common">Coyote tobacco</name>
    <dbReference type="NCBI Taxonomy" id="49451"/>
    <lineage>
        <taxon>Eukaryota</taxon>
        <taxon>Viridiplantae</taxon>
        <taxon>Streptophyta</taxon>
        <taxon>Embryophyta</taxon>
        <taxon>Tracheophyta</taxon>
        <taxon>Spermatophyta</taxon>
        <taxon>Magnoliopsida</taxon>
        <taxon>eudicotyledons</taxon>
        <taxon>Gunneridae</taxon>
        <taxon>Pentapetalae</taxon>
        <taxon>asterids</taxon>
        <taxon>lamiids</taxon>
        <taxon>Solanales</taxon>
        <taxon>Solanaceae</taxon>
        <taxon>Nicotianoideae</taxon>
        <taxon>Nicotianeae</taxon>
        <taxon>Nicotiana</taxon>
    </lineage>
</organism>
<dbReference type="Pfam" id="PF07734">
    <property type="entry name" value="FBA_1"/>
    <property type="match status" value="1"/>
</dbReference>
<dbReference type="InterPro" id="IPR017451">
    <property type="entry name" value="F-box-assoc_interact_dom"/>
</dbReference>
<gene>
    <name evidence="2" type="ORF">A4A49_26759</name>
</gene>
<evidence type="ECO:0000313" key="2">
    <source>
        <dbReference type="EMBL" id="OIT04985.1"/>
    </source>
</evidence>
<dbReference type="AlphaFoldDB" id="A0A1J6JD21"/>
<name>A0A1J6JD21_NICAT</name>
<dbReference type="NCBIfam" id="TIGR01640">
    <property type="entry name" value="F_box_assoc_1"/>
    <property type="match status" value="1"/>
</dbReference>
<dbReference type="OMA" id="SHECQIC"/>